<dbReference type="PANTHER" id="PTHR36151">
    <property type="entry name" value="BLR2777 PROTEIN"/>
    <property type="match status" value="1"/>
</dbReference>
<dbReference type="InterPro" id="IPR018713">
    <property type="entry name" value="MPAB/Lcp_cat_dom"/>
</dbReference>
<keyword evidence="3" id="KW-1185">Reference proteome</keyword>
<dbReference type="RefSeq" id="XP_033577215.1">
    <property type="nucleotide sequence ID" value="XM_033727358.1"/>
</dbReference>
<organism evidence="2">
    <name type="scientific">Mytilinidion resinicola</name>
    <dbReference type="NCBI Taxonomy" id="574789"/>
    <lineage>
        <taxon>Eukaryota</taxon>
        <taxon>Fungi</taxon>
        <taxon>Dikarya</taxon>
        <taxon>Ascomycota</taxon>
        <taxon>Pezizomycotina</taxon>
        <taxon>Dothideomycetes</taxon>
        <taxon>Pleosporomycetidae</taxon>
        <taxon>Mytilinidiales</taxon>
        <taxon>Mytilinidiaceae</taxon>
        <taxon>Mytilinidion</taxon>
    </lineage>
</organism>
<dbReference type="PANTHER" id="PTHR36151:SF3">
    <property type="entry name" value="ER-BOUND OXYGENASE MPAB_MPAB'_RUBBER OXYGENASE CATALYTIC DOMAIN-CONTAINING PROTEIN"/>
    <property type="match status" value="1"/>
</dbReference>
<name>A0A6A6YND2_9PEZI</name>
<accession>A0A6A6YND2</accession>
<dbReference type="Proteomes" id="UP000504636">
    <property type="component" value="Unplaced"/>
</dbReference>
<evidence type="ECO:0000313" key="2">
    <source>
        <dbReference type="EMBL" id="KAF2810251.1"/>
    </source>
</evidence>
<proteinExistence type="predicted"/>
<feature type="domain" description="ER-bound oxygenase mpaB/mpaB'/Rubber oxygenase catalytic" evidence="1">
    <location>
        <begin position="80"/>
        <end position="299"/>
    </location>
</feature>
<dbReference type="EMBL" id="MU003700">
    <property type="protein sequence ID" value="KAF2810251.1"/>
    <property type="molecule type" value="Genomic_DNA"/>
</dbReference>
<sequence length="337" mass="38076">MACAFAPTGAPNTLNPHSLEVNEKSCPVNLNTKSIGTDSTEAITSTTEKPEHGPAIYGINHDNFHRDFLKPDFDPKEMRNIVSEAILLAGGGVAILLQIANPGVGAGVNEHSNFVYRPIDRLRTTMTFVYCMAFGTPEEKKTIINMVHRAHDPVKGDGYTAHDVELQLWVAATLYAAGVDIYEKTYGKLNYATSKAVYNQYAMLASSLRVPPEMCSKTQKDFWEYWDRSLTSFTISAHAKNVANDLLFNNRGLLWVRANLPLVRLFTAEWLPPNLRDAYGLKTSTSRRALYKVYMVMIKTGYPIMPRFIRHFPRNYYMKDMRKRIKGMDHIIGPDMV</sequence>
<protein>
    <recommendedName>
        <fullName evidence="1">ER-bound oxygenase mpaB/mpaB'/Rubber oxygenase catalytic domain-containing protein</fullName>
    </recommendedName>
</protein>
<reference evidence="2 4" key="1">
    <citation type="journal article" date="2020" name="Stud. Mycol.">
        <title>101 Dothideomycetes genomes: a test case for predicting lifestyles and emergence of pathogens.</title>
        <authorList>
            <person name="Haridas S."/>
            <person name="Albert R."/>
            <person name="Binder M."/>
            <person name="Bloem J."/>
            <person name="Labutti K."/>
            <person name="Salamov A."/>
            <person name="Andreopoulos B."/>
            <person name="Baker S."/>
            <person name="Barry K."/>
            <person name="Bills G."/>
            <person name="Bluhm B."/>
            <person name="Cannon C."/>
            <person name="Castanera R."/>
            <person name="Culley D."/>
            <person name="Daum C."/>
            <person name="Ezra D."/>
            <person name="Gonzalez J."/>
            <person name="Henrissat B."/>
            <person name="Kuo A."/>
            <person name="Liang C."/>
            <person name="Lipzen A."/>
            <person name="Lutzoni F."/>
            <person name="Magnuson J."/>
            <person name="Mondo S."/>
            <person name="Nolan M."/>
            <person name="Ohm R."/>
            <person name="Pangilinan J."/>
            <person name="Park H.-J."/>
            <person name="Ramirez L."/>
            <person name="Alfaro M."/>
            <person name="Sun H."/>
            <person name="Tritt A."/>
            <person name="Yoshinaga Y."/>
            <person name="Zwiers L.-H."/>
            <person name="Turgeon B."/>
            <person name="Goodwin S."/>
            <person name="Spatafora J."/>
            <person name="Crous P."/>
            <person name="Grigoriev I."/>
        </authorList>
    </citation>
    <scope>NUCLEOTIDE SEQUENCE</scope>
    <source>
        <strain evidence="2 4">CBS 304.34</strain>
    </source>
</reference>
<dbReference type="GeneID" id="54468251"/>
<dbReference type="Pfam" id="PF09995">
    <property type="entry name" value="MPAB_Lcp_cat"/>
    <property type="match status" value="1"/>
</dbReference>
<dbReference type="OrthoDB" id="5131368at2759"/>
<reference evidence="4" key="2">
    <citation type="submission" date="2020-04" db="EMBL/GenBank/DDBJ databases">
        <authorList>
            <consortium name="NCBI Genome Project"/>
        </authorList>
    </citation>
    <scope>NUCLEOTIDE SEQUENCE</scope>
    <source>
        <strain evidence="4">CBS 304.34</strain>
    </source>
</reference>
<evidence type="ECO:0000259" key="1">
    <source>
        <dbReference type="Pfam" id="PF09995"/>
    </source>
</evidence>
<evidence type="ECO:0000313" key="3">
    <source>
        <dbReference type="Proteomes" id="UP000504636"/>
    </source>
</evidence>
<reference evidence="4" key="3">
    <citation type="submission" date="2025-04" db="UniProtKB">
        <authorList>
            <consortium name="RefSeq"/>
        </authorList>
    </citation>
    <scope>IDENTIFICATION</scope>
    <source>
        <strain evidence="4">CBS 304.34</strain>
    </source>
</reference>
<dbReference type="AlphaFoldDB" id="A0A6A6YND2"/>
<dbReference type="GO" id="GO:0016491">
    <property type="term" value="F:oxidoreductase activity"/>
    <property type="evidence" value="ECO:0007669"/>
    <property type="project" value="InterPro"/>
</dbReference>
<gene>
    <name evidence="2 4" type="ORF">BDZ99DRAFT_563097</name>
</gene>
<evidence type="ECO:0000313" key="4">
    <source>
        <dbReference type="RefSeq" id="XP_033577215.1"/>
    </source>
</evidence>